<dbReference type="Pfam" id="PF00190">
    <property type="entry name" value="Cupin_1"/>
    <property type="match status" value="2"/>
</dbReference>
<gene>
    <name evidence="4" type="ORF">DR999_PMT09058</name>
</gene>
<evidence type="ECO:0000313" key="5">
    <source>
        <dbReference type="Proteomes" id="UP000297703"/>
    </source>
</evidence>
<dbReference type="PANTHER" id="PTHR35349">
    <property type="entry name" value="DYNACTIN-ASSOCIATED PROTEIN"/>
    <property type="match status" value="1"/>
</dbReference>
<evidence type="ECO:0000313" key="4">
    <source>
        <dbReference type="EMBL" id="TFK08066.1"/>
    </source>
</evidence>
<dbReference type="EMBL" id="QXTE01000073">
    <property type="protein sequence ID" value="TFK08066.1"/>
    <property type="molecule type" value="Genomic_DNA"/>
</dbReference>
<feature type="domain" description="Cupin type-1" evidence="3">
    <location>
        <begin position="139"/>
        <end position="283"/>
    </location>
</feature>
<keyword evidence="2" id="KW-0812">Transmembrane</keyword>
<dbReference type="InterPro" id="IPR014710">
    <property type="entry name" value="RmlC-like_jellyroll"/>
</dbReference>
<dbReference type="GO" id="GO:0005794">
    <property type="term" value="C:Golgi apparatus"/>
    <property type="evidence" value="ECO:0007669"/>
    <property type="project" value="TreeGrafter"/>
</dbReference>
<keyword evidence="2" id="KW-1133">Transmembrane helix</keyword>
<evidence type="ECO:0000256" key="2">
    <source>
        <dbReference type="SAM" id="Phobius"/>
    </source>
</evidence>
<dbReference type="InterPro" id="IPR011051">
    <property type="entry name" value="RmlC_Cupin_sf"/>
</dbReference>
<dbReference type="AlphaFoldDB" id="A0A4D9ED84"/>
<feature type="region of interest" description="Disordered" evidence="1">
    <location>
        <begin position="1"/>
        <end position="22"/>
    </location>
</feature>
<reference evidence="4 5" key="2">
    <citation type="submission" date="2019-04" db="EMBL/GenBank/DDBJ databases">
        <title>The genome sequence of big-headed turtle.</title>
        <authorList>
            <person name="Gong S."/>
        </authorList>
    </citation>
    <scope>NUCLEOTIDE SEQUENCE [LARGE SCALE GENOMIC DNA]</scope>
    <source>
        <strain evidence="4">DO16091913</strain>
        <tissue evidence="4">Muscle</tissue>
    </source>
</reference>
<comment type="caution">
    <text evidence="4">The sequence shown here is derived from an EMBL/GenBank/DDBJ whole genome shotgun (WGS) entry which is preliminary data.</text>
</comment>
<evidence type="ECO:0000256" key="1">
    <source>
        <dbReference type="SAM" id="MobiDB-lite"/>
    </source>
</evidence>
<feature type="compositionally biased region" description="Basic and acidic residues" evidence="1">
    <location>
        <begin position="7"/>
        <end position="22"/>
    </location>
</feature>
<accession>A0A4D9ED84</accession>
<proteinExistence type="predicted"/>
<dbReference type="OrthoDB" id="10263073at2759"/>
<keyword evidence="2" id="KW-0472">Membrane</keyword>
<dbReference type="Proteomes" id="UP000297703">
    <property type="component" value="Unassembled WGS sequence"/>
</dbReference>
<protein>
    <submittedName>
        <fullName evidence="4">Cyclic AMP-dependent transcription factor ATF-4</fullName>
    </submittedName>
</protein>
<organism evidence="4 5">
    <name type="scientific">Platysternon megacephalum</name>
    <name type="common">big-headed turtle</name>
    <dbReference type="NCBI Taxonomy" id="55544"/>
    <lineage>
        <taxon>Eukaryota</taxon>
        <taxon>Metazoa</taxon>
        <taxon>Chordata</taxon>
        <taxon>Craniata</taxon>
        <taxon>Vertebrata</taxon>
        <taxon>Euteleostomi</taxon>
        <taxon>Archelosauria</taxon>
        <taxon>Testudinata</taxon>
        <taxon>Testudines</taxon>
        <taxon>Cryptodira</taxon>
        <taxon>Durocryptodira</taxon>
        <taxon>Testudinoidea</taxon>
        <taxon>Platysternidae</taxon>
        <taxon>Platysternon</taxon>
    </lineage>
</organism>
<dbReference type="PANTHER" id="PTHR35349:SF4">
    <property type="entry name" value="CUPIN TYPE-1 DOMAIN-CONTAINING PROTEIN"/>
    <property type="match status" value="1"/>
</dbReference>
<reference evidence="4 5" key="1">
    <citation type="submission" date="2019-04" db="EMBL/GenBank/DDBJ databases">
        <title>Draft genome of the big-headed turtle Platysternon megacephalum.</title>
        <authorList>
            <person name="Gong S."/>
        </authorList>
    </citation>
    <scope>NUCLEOTIDE SEQUENCE [LARGE SCALE GENOMIC DNA]</scope>
    <source>
        <strain evidence="4">DO16091913</strain>
        <tissue evidence="4">Muscle</tissue>
    </source>
</reference>
<dbReference type="SUPFAM" id="SSF51182">
    <property type="entry name" value="RmlC-like cupins"/>
    <property type="match status" value="2"/>
</dbReference>
<keyword evidence="5" id="KW-1185">Reference proteome</keyword>
<sequence>MENPAFEMHEEKIQSSSNMKERTKQEVPERKSHWSLMNIFLVCLLACVITTIIGVLIISLVYINNIGFLTELNIQKHEITSPKTPIIMSDKKRVDVKFQFLNHLGKSKVFQFPGGDIQWARFRYDVKDYPSDEEMEFGTSINNQRSKMTFGTLRIKSKGLRAPHWHFNANEHGFLLKGSAWIGVVDAGGSIVTTYNVTTGQVIFFPKNTLHWVKNVGEDDCLFLLFFTTHEELQTLDVDDVFFSTPEDIAARSLKPQGGVNFIRTFKKQIEDQAINLPPNLVELVQNASYVQSPDKLVWRYFYNLKDSTEFKLPGGVIQWARFRKNGVGLNDNEKIFSESLQTHENTLTLGTIRIYSNGLRQPHFHFNANEMGYVISGCGKVGIIVSSKITTDFDIGTGDVVFFPIGTQHYIKSTCDEDLLMILAFSTGNQLQTLDMDDYFHATADHILAQLFFKKQEEFKKIPRFSEDQAINLPQQLILIAKNN</sequence>
<dbReference type="SMART" id="SM00835">
    <property type="entry name" value="Cupin_1"/>
    <property type="match status" value="2"/>
</dbReference>
<dbReference type="STRING" id="55544.A0A4D9ED84"/>
<dbReference type="Pfam" id="PF15675">
    <property type="entry name" value="CLLAC"/>
    <property type="match status" value="1"/>
</dbReference>
<dbReference type="InterPro" id="IPR006045">
    <property type="entry name" value="Cupin_1"/>
</dbReference>
<feature type="transmembrane region" description="Helical" evidence="2">
    <location>
        <begin position="39"/>
        <end position="63"/>
    </location>
</feature>
<dbReference type="Gene3D" id="2.60.120.10">
    <property type="entry name" value="Jelly Rolls"/>
    <property type="match status" value="2"/>
</dbReference>
<feature type="domain" description="Cupin type-1" evidence="3">
    <location>
        <begin position="303"/>
        <end position="461"/>
    </location>
</feature>
<dbReference type="GO" id="GO:0005886">
    <property type="term" value="C:plasma membrane"/>
    <property type="evidence" value="ECO:0007669"/>
    <property type="project" value="TreeGrafter"/>
</dbReference>
<evidence type="ECO:0000259" key="3">
    <source>
        <dbReference type="SMART" id="SM00835"/>
    </source>
</evidence>
<dbReference type="InterPro" id="IPR053297">
    <property type="entry name" value="Dynactin-associated"/>
</dbReference>
<dbReference type="InterPro" id="IPR031379">
    <property type="entry name" value="CLLAC"/>
</dbReference>
<name>A0A4D9ED84_9SAUR</name>